<evidence type="ECO:0000256" key="5">
    <source>
        <dbReference type="SAM" id="MobiDB-lite"/>
    </source>
</evidence>
<organism evidence="6 7">
    <name type="scientific">Nocardioides endophyticus</name>
    <dbReference type="NCBI Taxonomy" id="1353775"/>
    <lineage>
        <taxon>Bacteria</taxon>
        <taxon>Bacillati</taxon>
        <taxon>Actinomycetota</taxon>
        <taxon>Actinomycetes</taxon>
        <taxon>Propionibacteriales</taxon>
        <taxon>Nocardioidaceae</taxon>
        <taxon>Nocardioides</taxon>
    </lineage>
</organism>
<evidence type="ECO:0000256" key="1">
    <source>
        <dbReference type="ARBA" id="ARBA00004651"/>
    </source>
</evidence>
<keyword evidence="2" id="KW-0813">Transport</keyword>
<accession>A0ABP8Z1J2</accession>
<evidence type="ECO:0000313" key="6">
    <source>
        <dbReference type="EMBL" id="GAA4743800.1"/>
    </source>
</evidence>
<evidence type="ECO:0000256" key="4">
    <source>
        <dbReference type="ARBA" id="ARBA00023065"/>
    </source>
</evidence>
<comment type="subcellular location">
    <subcellularLocation>
        <location evidence="1">Cell membrane</location>
        <topology evidence="1">Multi-pass membrane protein</topology>
    </subcellularLocation>
</comment>
<name>A0ABP8Z1J2_9ACTN</name>
<evidence type="ECO:0000313" key="7">
    <source>
        <dbReference type="Proteomes" id="UP001499882"/>
    </source>
</evidence>
<evidence type="ECO:0000256" key="2">
    <source>
        <dbReference type="ARBA" id="ARBA00022448"/>
    </source>
</evidence>
<comment type="caution">
    <text evidence="6">The sequence shown here is derived from an EMBL/GenBank/DDBJ whole genome shotgun (WGS) entry which is preliminary data.</text>
</comment>
<sequence length="95" mass="10012">MGWFGPRGLASIVFALLAVEELGEGALVEQAVATVALTVMLSVVLHGLTAGPLGRRYVRLSQAETEAENDRGSDIRARRLAHEQGPQETPSASAS</sequence>
<feature type="region of interest" description="Disordered" evidence="5">
    <location>
        <begin position="63"/>
        <end position="95"/>
    </location>
</feature>
<dbReference type="EMBL" id="BAABKN010000019">
    <property type="protein sequence ID" value="GAA4743800.1"/>
    <property type="molecule type" value="Genomic_DNA"/>
</dbReference>
<feature type="compositionally biased region" description="Basic and acidic residues" evidence="5">
    <location>
        <begin position="68"/>
        <end position="82"/>
    </location>
</feature>
<protein>
    <recommendedName>
        <fullName evidence="8">Cation/H+ exchanger domain-containing protein</fullName>
    </recommendedName>
</protein>
<evidence type="ECO:0008006" key="8">
    <source>
        <dbReference type="Google" id="ProtNLM"/>
    </source>
</evidence>
<feature type="compositionally biased region" description="Polar residues" evidence="5">
    <location>
        <begin position="86"/>
        <end position="95"/>
    </location>
</feature>
<dbReference type="PANTHER" id="PTHR32507:SF8">
    <property type="entry name" value="CNH1P"/>
    <property type="match status" value="1"/>
</dbReference>
<gene>
    <name evidence="6" type="ORF">GCM10023350_30660</name>
</gene>
<keyword evidence="4" id="KW-0406">Ion transport</keyword>
<evidence type="ECO:0000256" key="3">
    <source>
        <dbReference type="ARBA" id="ARBA00022449"/>
    </source>
</evidence>
<proteinExistence type="predicted"/>
<keyword evidence="3" id="KW-0050">Antiport</keyword>
<dbReference type="Proteomes" id="UP001499882">
    <property type="component" value="Unassembled WGS sequence"/>
</dbReference>
<dbReference type="PANTHER" id="PTHR32507">
    <property type="entry name" value="NA(+)/H(+) ANTIPORTER 1"/>
    <property type="match status" value="1"/>
</dbReference>
<reference evidence="7" key="1">
    <citation type="journal article" date="2019" name="Int. J. Syst. Evol. Microbiol.">
        <title>The Global Catalogue of Microorganisms (GCM) 10K type strain sequencing project: providing services to taxonomists for standard genome sequencing and annotation.</title>
        <authorList>
            <consortium name="The Broad Institute Genomics Platform"/>
            <consortium name="The Broad Institute Genome Sequencing Center for Infectious Disease"/>
            <person name="Wu L."/>
            <person name="Ma J."/>
        </authorList>
    </citation>
    <scope>NUCLEOTIDE SEQUENCE [LARGE SCALE GENOMIC DNA]</scope>
    <source>
        <strain evidence="7">JCM 18532</strain>
    </source>
</reference>
<keyword evidence="7" id="KW-1185">Reference proteome</keyword>